<proteinExistence type="predicted"/>
<feature type="compositionally biased region" description="Polar residues" evidence="1">
    <location>
        <begin position="36"/>
        <end position="54"/>
    </location>
</feature>
<evidence type="ECO:0000313" key="2">
    <source>
        <dbReference type="EMBL" id="KAL0069339.1"/>
    </source>
</evidence>
<dbReference type="Proteomes" id="UP001437256">
    <property type="component" value="Unassembled WGS sequence"/>
</dbReference>
<reference evidence="2 3" key="1">
    <citation type="submission" date="2024-05" db="EMBL/GenBank/DDBJ databases">
        <title>A draft genome resource for the thread blight pathogen Marasmius tenuissimus strain MS-2.</title>
        <authorList>
            <person name="Yulfo-Soto G.E."/>
            <person name="Baruah I.K."/>
            <person name="Amoako-Attah I."/>
            <person name="Bukari Y."/>
            <person name="Meinhardt L.W."/>
            <person name="Bailey B.A."/>
            <person name="Cohen S.P."/>
        </authorList>
    </citation>
    <scope>NUCLEOTIDE SEQUENCE [LARGE SCALE GENOMIC DNA]</scope>
    <source>
        <strain evidence="2 3">MS-2</strain>
    </source>
</reference>
<gene>
    <name evidence="2" type="ORF">AAF712_003704</name>
</gene>
<evidence type="ECO:0000313" key="3">
    <source>
        <dbReference type="Proteomes" id="UP001437256"/>
    </source>
</evidence>
<feature type="compositionally biased region" description="Pro residues" evidence="1">
    <location>
        <begin position="231"/>
        <end position="242"/>
    </location>
</feature>
<organism evidence="2 3">
    <name type="scientific">Marasmius tenuissimus</name>
    <dbReference type="NCBI Taxonomy" id="585030"/>
    <lineage>
        <taxon>Eukaryota</taxon>
        <taxon>Fungi</taxon>
        <taxon>Dikarya</taxon>
        <taxon>Basidiomycota</taxon>
        <taxon>Agaricomycotina</taxon>
        <taxon>Agaricomycetes</taxon>
        <taxon>Agaricomycetidae</taxon>
        <taxon>Agaricales</taxon>
        <taxon>Marasmiineae</taxon>
        <taxon>Marasmiaceae</taxon>
        <taxon>Marasmius</taxon>
    </lineage>
</organism>
<sequence length="352" mass="38593">MNAAKFVSPPPPPTSNTLTQTQRTRLMRTTKKLSQVLGSTPQLMDTKARSSTPVDTDWSDSEDDWYRPASRGSNRSITSGLSSSSGSTASSSLISRSISITRSRRSSSLSEDSSNSSKPPLLRLALASFTQRSSTANKCYPSPASANSSDDEDSRFTLQTTFTESPRDSFVSPDFRIPSSTTLRLQKMDRIRKKLGDGVPVKLVFPDSDEEERQQSCPSTSHTVIQLKTLPPLPPTLPTPRPRPSKSRRVGSRDSIVSTSAHRGQRVKRKPVPTLEQLTQSTPSSSARSSSKRGKARLSLILETPQDLDLFVASVIDSAPSSSSSSPASEWFDDQSEQWVDYKTFIRMAQDS</sequence>
<evidence type="ECO:0000256" key="1">
    <source>
        <dbReference type="SAM" id="MobiDB-lite"/>
    </source>
</evidence>
<feature type="compositionally biased region" description="Polar residues" evidence="1">
    <location>
        <begin position="215"/>
        <end position="226"/>
    </location>
</feature>
<feature type="region of interest" description="Disordered" evidence="1">
    <location>
        <begin position="1"/>
        <end position="119"/>
    </location>
</feature>
<comment type="caution">
    <text evidence="2">The sequence shown here is derived from an EMBL/GenBank/DDBJ whole genome shotgun (WGS) entry which is preliminary data.</text>
</comment>
<dbReference type="EMBL" id="JBBXMP010000013">
    <property type="protein sequence ID" value="KAL0069339.1"/>
    <property type="molecule type" value="Genomic_DNA"/>
</dbReference>
<feature type="compositionally biased region" description="Low complexity" evidence="1">
    <location>
        <begin position="72"/>
        <end position="117"/>
    </location>
</feature>
<feature type="region of interest" description="Disordered" evidence="1">
    <location>
        <begin position="135"/>
        <end position="155"/>
    </location>
</feature>
<protein>
    <submittedName>
        <fullName evidence="2">Uncharacterized protein</fullName>
    </submittedName>
</protein>
<feature type="region of interest" description="Disordered" evidence="1">
    <location>
        <begin position="205"/>
        <end position="294"/>
    </location>
</feature>
<accession>A0ABR3A8P6</accession>
<keyword evidence="3" id="KW-1185">Reference proteome</keyword>
<name>A0ABR3A8P6_9AGAR</name>